<dbReference type="PANTHER" id="PTHR12843">
    <property type="entry name" value="PROTEIN-LYSINE N-METHYLTRANSFERASE METTL10"/>
    <property type="match status" value="1"/>
</dbReference>
<dbReference type="Pfam" id="PF13847">
    <property type="entry name" value="Methyltransf_31"/>
    <property type="match status" value="1"/>
</dbReference>
<keyword evidence="8" id="KW-1185">Reference proteome</keyword>
<evidence type="ECO:0000256" key="4">
    <source>
        <dbReference type="ARBA" id="ARBA00022691"/>
    </source>
</evidence>
<accession>A0AAD9JGL4</accession>
<feature type="domain" description="Methyltransferase" evidence="6">
    <location>
        <begin position="62"/>
        <end position="189"/>
    </location>
</feature>
<dbReference type="SUPFAM" id="SSF53335">
    <property type="entry name" value="S-adenosyl-L-methionine-dependent methyltransferases"/>
    <property type="match status" value="1"/>
</dbReference>
<comment type="subcellular location">
    <subcellularLocation>
        <location evidence="5">Cytoplasm</location>
    </subcellularLocation>
</comment>
<comment type="similarity">
    <text evidence="5">Belongs to the class I-like SAM-binding methyltransferase superfamily. EFM4 family.</text>
</comment>
<dbReference type="InterPro" id="IPR025714">
    <property type="entry name" value="Methyltranfer_dom"/>
</dbReference>
<gene>
    <name evidence="7" type="ORF">LSH36_332g01040</name>
</gene>
<dbReference type="InterPro" id="IPR029063">
    <property type="entry name" value="SAM-dependent_MTases_sf"/>
</dbReference>
<dbReference type="InterPro" id="IPR026635">
    <property type="entry name" value="Efm4/METTL10"/>
</dbReference>
<dbReference type="AlphaFoldDB" id="A0AAD9JGL4"/>
<keyword evidence="2 5" id="KW-0489">Methyltransferase</keyword>
<dbReference type="GO" id="GO:0005737">
    <property type="term" value="C:cytoplasm"/>
    <property type="evidence" value="ECO:0007669"/>
    <property type="project" value="UniProtKB-SubCell"/>
</dbReference>
<evidence type="ECO:0000259" key="6">
    <source>
        <dbReference type="Pfam" id="PF13847"/>
    </source>
</evidence>
<dbReference type="PANTHER" id="PTHR12843:SF5">
    <property type="entry name" value="EEF1A LYSINE METHYLTRANSFERASE 2"/>
    <property type="match status" value="1"/>
</dbReference>
<evidence type="ECO:0000313" key="8">
    <source>
        <dbReference type="Proteomes" id="UP001208570"/>
    </source>
</evidence>
<comment type="caution">
    <text evidence="7">The sequence shown here is derived from an EMBL/GenBank/DDBJ whole genome shotgun (WGS) entry which is preliminary data.</text>
</comment>
<organism evidence="7 8">
    <name type="scientific">Paralvinella palmiformis</name>
    <dbReference type="NCBI Taxonomy" id="53620"/>
    <lineage>
        <taxon>Eukaryota</taxon>
        <taxon>Metazoa</taxon>
        <taxon>Spiralia</taxon>
        <taxon>Lophotrochozoa</taxon>
        <taxon>Annelida</taxon>
        <taxon>Polychaeta</taxon>
        <taxon>Sedentaria</taxon>
        <taxon>Canalipalpata</taxon>
        <taxon>Terebellida</taxon>
        <taxon>Terebelliformia</taxon>
        <taxon>Alvinellidae</taxon>
        <taxon>Paralvinella</taxon>
    </lineage>
</organism>
<evidence type="ECO:0000256" key="5">
    <source>
        <dbReference type="HAMAP-Rule" id="MF_03188"/>
    </source>
</evidence>
<protein>
    <recommendedName>
        <fullName evidence="5">Protein-lysine N-methyltransferase LSH36_332g01040</fullName>
        <ecNumber evidence="5">2.1.1.-</ecNumber>
    </recommendedName>
</protein>
<evidence type="ECO:0000256" key="1">
    <source>
        <dbReference type="ARBA" id="ARBA00022490"/>
    </source>
</evidence>
<name>A0AAD9JGL4_9ANNE</name>
<evidence type="ECO:0000256" key="3">
    <source>
        <dbReference type="ARBA" id="ARBA00022679"/>
    </source>
</evidence>
<dbReference type="Gene3D" id="3.40.50.150">
    <property type="entry name" value="Vaccinia Virus protein VP39"/>
    <property type="match status" value="1"/>
</dbReference>
<dbReference type="GO" id="GO:0032259">
    <property type="term" value="P:methylation"/>
    <property type="evidence" value="ECO:0007669"/>
    <property type="project" value="UniProtKB-KW"/>
</dbReference>
<dbReference type="GO" id="GO:0016279">
    <property type="term" value="F:protein-lysine N-methyltransferase activity"/>
    <property type="evidence" value="ECO:0007669"/>
    <property type="project" value="UniProtKB-UniRule"/>
</dbReference>
<dbReference type="EC" id="2.1.1.-" evidence="5"/>
<keyword evidence="1 5" id="KW-0963">Cytoplasm</keyword>
<dbReference type="EMBL" id="JAODUP010000333">
    <property type="protein sequence ID" value="KAK2152301.1"/>
    <property type="molecule type" value="Genomic_DNA"/>
</dbReference>
<comment type="function">
    <text evidence="5">S-adenosyl-L-methionine-dependent protein-lysine N-methyltransferase that methylates elongation factor 1-alpha.</text>
</comment>
<dbReference type="HAMAP" id="MF_03188">
    <property type="entry name" value="Methyltr_EFM4"/>
    <property type="match status" value="1"/>
</dbReference>
<sequence length="216" mass="24292">MGDITFSSSKLGTKEYWDSTYKKELTNYQETKDIGEVWFGHNCVSRIVTWLKSNTLVDFTGSILDIGCGNGFLLLELASQGYKDLKGIDYSEDAINLAKSIAKDEKHDIKYEVVDVLTPHLSPSNHYDVCLDKGTFDAISLSPSETEVKKEIYVQNVHSFLKVGGIFILASCNWTEDEVKEQFKKGFLLLERIPTPTFTFGGVQGNRETILVLQKT</sequence>
<keyword evidence="3 5" id="KW-0808">Transferase</keyword>
<evidence type="ECO:0000256" key="2">
    <source>
        <dbReference type="ARBA" id="ARBA00022603"/>
    </source>
</evidence>
<dbReference type="Proteomes" id="UP001208570">
    <property type="component" value="Unassembled WGS sequence"/>
</dbReference>
<keyword evidence="4 5" id="KW-0949">S-adenosyl-L-methionine</keyword>
<evidence type="ECO:0000313" key="7">
    <source>
        <dbReference type="EMBL" id="KAK2152301.1"/>
    </source>
</evidence>
<proteinExistence type="inferred from homology"/>
<reference evidence="7" key="1">
    <citation type="journal article" date="2023" name="Mol. Biol. Evol.">
        <title>Third-Generation Sequencing Reveals the Adaptive Role of the Epigenome in Three Deep-Sea Polychaetes.</title>
        <authorList>
            <person name="Perez M."/>
            <person name="Aroh O."/>
            <person name="Sun Y."/>
            <person name="Lan Y."/>
            <person name="Juniper S.K."/>
            <person name="Young C.R."/>
            <person name="Angers B."/>
            <person name="Qian P.Y."/>
        </authorList>
    </citation>
    <scope>NUCLEOTIDE SEQUENCE</scope>
    <source>
        <strain evidence="7">P08H-3</strain>
    </source>
</reference>
<dbReference type="CDD" id="cd02440">
    <property type="entry name" value="AdoMet_MTases"/>
    <property type="match status" value="1"/>
</dbReference>